<evidence type="ECO:0000313" key="1">
    <source>
        <dbReference type="EMBL" id="PQO30588.1"/>
    </source>
</evidence>
<sequence length="399" mass="46679">MALVSWVRGRVFNFVHRNNLVYNTCWEDPRLDRVALEIQPHHNVMVITSAGCNALDYVLAGANHVYAVDMNPRQNALLDLKKSAIQNLEYEDFFSMFGKGQLLDFKETYKSKLRGSLPEWSRSYWDRKIKYFRPRKKRSFYFRGTSGAFAKVVNMYVENVLRMRPLVLDLLDAKSLEEQKEIFEIIDRKLWTGPLKFAMSRDTTWSLVGVPRAQREHLEKQYSNGIVDFVQDNMRAVFAELPIQDNYFWRVYVTGQYTEACCPEYLKPENFQKLKDGLVHKVSTHTDSVQHFLEKHEGHPIHRLVLLDHQDWLTDKLYFALVNEWQAIANRMEGETDARIIWRTGGLNTDFIDEVEITHKGQKIQVGELLTYNQPLADELHVKDRVHTYGAFRIADIAA</sequence>
<comment type="caution">
    <text evidence="1">The sequence shown here is derived from an EMBL/GenBank/DDBJ whole genome shotgun (WGS) entry which is preliminary data.</text>
</comment>
<organism evidence="1 2">
    <name type="scientific">Blastopirellula marina</name>
    <dbReference type="NCBI Taxonomy" id="124"/>
    <lineage>
        <taxon>Bacteria</taxon>
        <taxon>Pseudomonadati</taxon>
        <taxon>Planctomycetota</taxon>
        <taxon>Planctomycetia</taxon>
        <taxon>Pirellulales</taxon>
        <taxon>Pirellulaceae</taxon>
        <taxon>Blastopirellula</taxon>
    </lineage>
</organism>
<dbReference type="PANTHER" id="PTHR47473">
    <property type="entry name" value="BTA1P"/>
    <property type="match status" value="1"/>
</dbReference>
<dbReference type="PANTHER" id="PTHR47473:SF1">
    <property type="entry name" value="METHYLTRANSFERASE DOMAIN-CONTAINING PROTEIN"/>
    <property type="match status" value="1"/>
</dbReference>
<name>A0A2S8FEJ5_9BACT</name>
<dbReference type="RefSeq" id="WP_105354425.1">
    <property type="nucleotide sequence ID" value="NZ_PUIA01000038.1"/>
</dbReference>
<accession>A0A2S8FEJ5</accession>
<proteinExistence type="predicted"/>
<evidence type="ECO:0000313" key="2">
    <source>
        <dbReference type="Proteomes" id="UP000240009"/>
    </source>
</evidence>
<dbReference type="OrthoDB" id="1522784at2"/>
<dbReference type="Proteomes" id="UP000240009">
    <property type="component" value="Unassembled WGS sequence"/>
</dbReference>
<dbReference type="Pfam" id="PF11899">
    <property type="entry name" value="DUF3419"/>
    <property type="match status" value="1"/>
</dbReference>
<reference evidence="1 2" key="1">
    <citation type="submission" date="2018-02" db="EMBL/GenBank/DDBJ databases">
        <title>Comparative genomes isolates from brazilian mangrove.</title>
        <authorList>
            <person name="Araujo J.E."/>
            <person name="Taketani R.G."/>
            <person name="Silva M.C.P."/>
            <person name="Loureco M.V."/>
            <person name="Andreote F.D."/>
        </authorList>
    </citation>
    <scope>NUCLEOTIDE SEQUENCE [LARGE SCALE GENOMIC DNA]</scope>
    <source>
        <strain evidence="1 2">HEX-2 MGV</strain>
    </source>
</reference>
<gene>
    <name evidence="1" type="ORF">C5Y96_14045</name>
</gene>
<dbReference type="AlphaFoldDB" id="A0A2S8FEJ5"/>
<dbReference type="InterPro" id="IPR021829">
    <property type="entry name" value="DUF3419"/>
</dbReference>
<protein>
    <submittedName>
        <fullName evidence="1">DUF3419 domain-containing protein</fullName>
    </submittedName>
</protein>
<dbReference type="EMBL" id="PUIA01000038">
    <property type="protein sequence ID" value="PQO30588.1"/>
    <property type="molecule type" value="Genomic_DNA"/>
</dbReference>